<gene>
    <name evidence="3" type="ORF">AR438_15395</name>
</gene>
<dbReference type="Gene3D" id="3.10.290.30">
    <property type="entry name" value="MM3350-like"/>
    <property type="match status" value="1"/>
</dbReference>
<proteinExistence type="predicted"/>
<evidence type="ECO:0000313" key="4">
    <source>
        <dbReference type="Proteomes" id="UP000051682"/>
    </source>
</evidence>
<evidence type="ECO:0000313" key="3">
    <source>
        <dbReference type="EMBL" id="KQK24574.1"/>
    </source>
</evidence>
<dbReference type="EMBL" id="LLYZ01000020">
    <property type="protein sequence ID" value="KQK24574.1"/>
    <property type="molecule type" value="Genomic_DNA"/>
</dbReference>
<feature type="compositionally biased region" description="Acidic residues" evidence="1">
    <location>
        <begin position="170"/>
        <end position="200"/>
    </location>
</feature>
<dbReference type="SUPFAM" id="SSF159941">
    <property type="entry name" value="MM3350-like"/>
    <property type="match status" value="1"/>
</dbReference>
<dbReference type="InterPro" id="IPR024047">
    <property type="entry name" value="MM3350-like_sf"/>
</dbReference>
<keyword evidence="4" id="KW-1185">Reference proteome</keyword>
<reference evidence="3 4" key="1">
    <citation type="submission" date="2015-10" db="EMBL/GenBank/DDBJ databases">
        <title>Chryseobacterium aquaticum genome.</title>
        <authorList>
            <person name="Newman J.D."/>
            <person name="Ferguson M.B."/>
            <person name="Miller J.R."/>
        </authorList>
    </citation>
    <scope>NUCLEOTIDE SEQUENCE [LARGE SCALE GENOMIC DNA]</scope>
    <source>
        <strain evidence="3 4">KCTC 12483</strain>
    </source>
</reference>
<dbReference type="InterPro" id="IPR012912">
    <property type="entry name" value="Plasmid_pRiA4b_Orf3-like"/>
</dbReference>
<sequence length="200" mass="22483">MVYKIRVILDTKEDIFRDVEIKGKQTLWNLHLGIKSAFNLSGDELSTFNLLEEDGTIVKSVPLEDMSDEGDGEIMSDVYIDEAFEKAGDKAQFQYGLLDLWEFFCELVEVNPETKGVNYPITVYRFGNAPLKAPSKSGSGTGSKNKKSALPLLEDDFGFEDDFAGGSTFVDEDDSFDDDEDDDYNDDVFDDEDDSDDDRI</sequence>
<evidence type="ECO:0000256" key="1">
    <source>
        <dbReference type="SAM" id="MobiDB-lite"/>
    </source>
</evidence>
<dbReference type="OrthoDB" id="666725at2"/>
<feature type="domain" description="Plasmid pRiA4b Orf3-like" evidence="2">
    <location>
        <begin position="2"/>
        <end position="125"/>
    </location>
</feature>
<name>A0A0Q3P3J2_9FLAO</name>
<protein>
    <recommendedName>
        <fullName evidence="2">Plasmid pRiA4b Orf3-like domain-containing protein</fullName>
    </recommendedName>
</protein>
<organism evidence="3 4">
    <name type="scientific">Chryseobacterium aquaticum</name>
    <dbReference type="NCBI Taxonomy" id="452084"/>
    <lineage>
        <taxon>Bacteria</taxon>
        <taxon>Pseudomonadati</taxon>
        <taxon>Bacteroidota</taxon>
        <taxon>Flavobacteriia</taxon>
        <taxon>Flavobacteriales</taxon>
        <taxon>Weeksellaceae</taxon>
        <taxon>Chryseobacterium group</taxon>
        <taxon>Chryseobacterium</taxon>
    </lineage>
</organism>
<evidence type="ECO:0000259" key="2">
    <source>
        <dbReference type="Pfam" id="PF07929"/>
    </source>
</evidence>
<dbReference type="Pfam" id="PF07929">
    <property type="entry name" value="PRiA4_ORF3"/>
    <property type="match status" value="1"/>
</dbReference>
<comment type="caution">
    <text evidence="3">The sequence shown here is derived from an EMBL/GenBank/DDBJ whole genome shotgun (WGS) entry which is preliminary data.</text>
</comment>
<dbReference type="RefSeq" id="WP_056016926.1">
    <property type="nucleotide sequence ID" value="NZ_JAZDST010000012.1"/>
</dbReference>
<dbReference type="AlphaFoldDB" id="A0A0Q3P3J2"/>
<dbReference type="STRING" id="452084.AR438_15395"/>
<accession>A0A0Q3P3J2</accession>
<dbReference type="Proteomes" id="UP000051682">
    <property type="component" value="Unassembled WGS sequence"/>
</dbReference>
<feature type="region of interest" description="Disordered" evidence="1">
    <location>
        <begin position="163"/>
        <end position="200"/>
    </location>
</feature>